<proteinExistence type="predicted"/>
<dbReference type="InterPro" id="IPR051796">
    <property type="entry name" value="ISF_SsuE-like"/>
</dbReference>
<dbReference type="EMBL" id="CP120733">
    <property type="protein sequence ID" value="WFD08816.1"/>
    <property type="molecule type" value="Genomic_DNA"/>
</dbReference>
<keyword evidence="5" id="KW-1185">Reference proteome</keyword>
<dbReference type="RefSeq" id="WP_277730733.1">
    <property type="nucleotide sequence ID" value="NZ_CP120733.1"/>
</dbReference>
<dbReference type="PANTHER" id="PTHR43278">
    <property type="entry name" value="NAD(P)H-DEPENDENT FMN-CONTAINING OXIDOREDUCTASE YWQN-RELATED"/>
    <property type="match status" value="1"/>
</dbReference>
<evidence type="ECO:0000313" key="4">
    <source>
        <dbReference type="EMBL" id="WFD08816.1"/>
    </source>
</evidence>
<dbReference type="Pfam" id="PF03358">
    <property type="entry name" value="FMN_red"/>
    <property type="match status" value="1"/>
</dbReference>
<reference evidence="4 5" key="1">
    <citation type="submission" date="2023-03" db="EMBL/GenBank/DDBJ databases">
        <title>Complete genome sequence of Tepidibacter sp. SWIR-1, isolated from a deep-sea hydrothermal vent.</title>
        <authorList>
            <person name="Li X."/>
        </authorList>
    </citation>
    <scope>NUCLEOTIDE SEQUENCE [LARGE SCALE GENOMIC DNA]</scope>
    <source>
        <strain evidence="4 5">SWIR-1</strain>
    </source>
</reference>
<organism evidence="4 5">
    <name type="scientific">Tepidibacter hydrothermalis</name>
    <dbReference type="NCBI Taxonomy" id="3036126"/>
    <lineage>
        <taxon>Bacteria</taxon>
        <taxon>Bacillati</taxon>
        <taxon>Bacillota</taxon>
        <taxon>Clostridia</taxon>
        <taxon>Peptostreptococcales</taxon>
        <taxon>Peptostreptococcaceae</taxon>
        <taxon>Tepidibacter</taxon>
    </lineage>
</organism>
<evidence type="ECO:0000313" key="5">
    <source>
        <dbReference type="Proteomes" id="UP001222800"/>
    </source>
</evidence>
<accession>A0ABY8E7D8</accession>
<keyword evidence="1" id="KW-0285">Flavoprotein</keyword>
<dbReference type="InterPro" id="IPR005025">
    <property type="entry name" value="FMN_Rdtase-like_dom"/>
</dbReference>
<gene>
    <name evidence="4" type="ORF">P4S50_10455</name>
</gene>
<evidence type="ECO:0000256" key="1">
    <source>
        <dbReference type="ARBA" id="ARBA00022630"/>
    </source>
</evidence>
<evidence type="ECO:0000259" key="3">
    <source>
        <dbReference type="Pfam" id="PF03358"/>
    </source>
</evidence>
<name>A0ABY8E7D8_9FIRM</name>
<dbReference type="SUPFAM" id="SSF52218">
    <property type="entry name" value="Flavoproteins"/>
    <property type="match status" value="1"/>
</dbReference>
<sequence>MNIIAINGSPRKKGNTSTLLKKALEGAKAVGAKVELINLYDLNFKGCISCFACKRVNSKSVGKCAMKDGLTDVLNKIIECDVLILGSPIYLGNVTGEMKSFMERLLFMNLSYDGGHSSNFNGKISTAFIYTMNVPESIMIEKGYENVFKSNDKYLQLLNGPSEYLISNDTYQFDDYSKYNASDFDENHKSYIKKTQFLIDCQKAFKLGVRLSNDFSNK</sequence>
<dbReference type="Gene3D" id="3.40.50.360">
    <property type="match status" value="1"/>
</dbReference>
<keyword evidence="2" id="KW-0288">FMN</keyword>
<dbReference type="InterPro" id="IPR029039">
    <property type="entry name" value="Flavoprotein-like_sf"/>
</dbReference>
<dbReference type="PANTHER" id="PTHR43278:SF2">
    <property type="entry name" value="IRON-SULFUR FLAVOPROTEIN"/>
    <property type="match status" value="1"/>
</dbReference>
<protein>
    <submittedName>
        <fullName evidence="4">Flavodoxin family protein</fullName>
    </submittedName>
</protein>
<feature type="domain" description="NADPH-dependent FMN reductase-like" evidence="3">
    <location>
        <begin position="1"/>
        <end position="130"/>
    </location>
</feature>
<dbReference type="Proteomes" id="UP001222800">
    <property type="component" value="Chromosome"/>
</dbReference>
<evidence type="ECO:0000256" key="2">
    <source>
        <dbReference type="ARBA" id="ARBA00022643"/>
    </source>
</evidence>